<evidence type="ECO:0000313" key="15">
    <source>
        <dbReference type="Proteomes" id="UP000054886"/>
    </source>
</evidence>
<dbReference type="VEuPathDB" id="FungiDB:GWK60_H09471"/>
<dbReference type="EC" id="1.3.3.4" evidence="4 13"/>
<protein>
    <recommendedName>
        <fullName evidence="11 13">Protoporphyrinogen oxidase</fullName>
        <ecNumber evidence="4 13">1.3.3.4</ecNumber>
    </recommendedName>
</protein>
<keyword evidence="5 13" id="KW-0285">Flavoprotein</keyword>
<dbReference type="SUPFAM" id="SSF51905">
    <property type="entry name" value="FAD/NAD(P)-binding domain"/>
    <property type="match status" value="1"/>
</dbReference>
<comment type="function">
    <text evidence="1 13">Catalyzes the 6-electron oxidation of protoporphyrinogen-IX to form protoporphyrin-IX.</text>
</comment>
<dbReference type="EMBL" id="LLZZ01000116">
    <property type="protein sequence ID" value="KTB04674.1"/>
    <property type="molecule type" value="Genomic_DNA"/>
</dbReference>
<comment type="subcellular location">
    <subcellularLocation>
        <location evidence="13">Mitochondrion inner membrane</location>
    </subcellularLocation>
</comment>
<evidence type="ECO:0000256" key="8">
    <source>
        <dbReference type="ARBA" id="ARBA00023128"/>
    </source>
</evidence>
<evidence type="ECO:0000256" key="3">
    <source>
        <dbReference type="ARBA" id="ARBA00010551"/>
    </source>
</evidence>
<keyword evidence="10 13" id="KW-0627">Porphyrin biosynthesis</keyword>
<evidence type="ECO:0000256" key="6">
    <source>
        <dbReference type="ARBA" id="ARBA00022827"/>
    </source>
</evidence>
<organism evidence="14 15">
    <name type="scientific">Candida glabrata</name>
    <name type="common">Yeast</name>
    <name type="synonym">Torulopsis glabrata</name>
    <dbReference type="NCBI Taxonomy" id="5478"/>
    <lineage>
        <taxon>Eukaryota</taxon>
        <taxon>Fungi</taxon>
        <taxon>Dikarya</taxon>
        <taxon>Ascomycota</taxon>
        <taxon>Saccharomycotina</taxon>
        <taxon>Saccharomycetes</taxon>
        <taxon>Saccharomycetales</taxon>
        <taxon>Saccharomycetaceae</taxon>
        <taxon>Nakaseomyces</taxon>
    </lineage>
</organism>
<dbReference type="Pfam" id="PF13450">
    <property type="entry name" value="NAD_binding_8"/>
    <property type="match status" value="1"/>
</dbReference>
<dbReference type="AlphaFoldDB" id="A0A0W0CYL2"/>
<dbReference type="VEuPathDB" id="FungiDB:B1J91_H09504g"/>
<evidence type="ECO:0000256" key="13">
    <source>
        <dbReference type="RuleBase" id="RU367069"/>
    </source>
</evidence>
<evidence type="ECO:0000256" key="5">
    <source>
        <dbReference type="ARBA" id="ARBA00022630"/>
    </source>
</evidence>
<evidence type="ECO:0000256" key="10">
    <source>
        <dbReference type="ARBA" id="ARBA00023244"/>
    </source>
</evidence>
<dbReference type="InterPro" id="IPR004572">
    <property type="entry name" value="Protoporphyrinogen_oxidase"/>
</dbReference>
<dbReference type="VEuPathDB" id="FungiDB:GVI51_H09405"/>
<comment type="catalytic activity">
    <reaction evidence="12 13">
        <text>protoporphyrinogen IX + 3 O2 = protoporphyrin IX + 3 H2O2</text>
        <dbReference type="Rhea" id="RHEA:25576"/>
        <dbReference type="ChEBI" id="CHEBI:15379"/>
        <dbReference type="ChEBI" id="CHEBI:16240"/>
        <dbReference type="ChEBI" id="CHEBI:57306"/>
        <dbReference type="ChEBI" id="CHEBI:57307"/>
        <dbReference type="EC" id="1.3.3.4"/>
    </reaction>
</comment>
<dbReference type="VEuPathDB" id="FungiDB:GW608_H09559"/>
<dbReference type="GO" id="GO:0004729">
    <property type="term" value="F:oxygen-dependent protoporphyrinogen oxidase activity"/>
    <property type="evidence" value="ECO:0007669"/>
    <property type="project" value="UniProtKB-UniRule"/>
</dbReference>
<dbReference type="InterPro" id="IPR050464">
    <property type="entry name" value="Zeta_carotene_desat/Oxidored"/>
</dbReference>
<evidence type="ECO:0000256" key="9">
    <source>
        <dbReference type="ARBA" id="ARBA00023133"/>
    </source>
</evidence>
<evidence type="ECO:0000256" key="11">
    <source>
        <dbReference type="ARBA" id="ARBA00044160"/>
    </source>
</evidence>
<dbReference type="UniPathway" id="UPA00251">
    <property type="reaction ID" value="UER00324"/>
</dbReference>
<keyword evidence="7 13" id="KW-0560">Oxidoreductase</keyword>
<comment type="caution">
    <text evidence="14">The sequence shown here is derived from an EMBL/GenBank/DDBJ whole genome shotgun (WGS) entry which is preliminary data.</text>
</comment>
<dbReference type="Gene3D" id="3.50.50.60">
    <property type="entry name" value="FAD/NAD(P)-binding domain"/>
    <property type="match status" value="1"/>
</dbReference>
<dbReference type="GO" id="GO:0006782">
    <property type="term" value="P:protoporphyrinogen IX biosynthetic process"/>
    <property type="evidence" value="ECO:0007669"/>
    <property type="project" value="UniProtKB-UniRule"/>
</dbReference>
<comment type="pathway">
    <text evidence="2 13">Porphyrin-containing compound metabolism; protoporphyrin-IX biosynthesis; protoporphyrin-IX from protoporphyrinogen-IX: step 1/1.</text>
</comment>
<dbReference type="Proteomes" id="UP000054886">
    <property type="component" value="Unassembled WGS sequence"/>
</dbReference>
<name>A0A0W0CYL2_CANGB</name>
<sequence>MLSPLTALPKNAKVAVGGSGIAGLSFAYFLAKMRPDVSVTLYEKAARNSGWINSWQTKDKNGQPVMIERGPRTLRGVSDGTVMMIDAMKDLKSLDIVHFIEHNSDADKKFLLDPNDKLVKVPDSFLSGIKFIMSDLGKGIIPAMLGEFWRKASANPGKDETVASMLDRRMGNEHLGKNVFSAIYRGIYADDINTLSAKKVMHKMVANELKFGSNTKALIHSMKTKKDRKKNADSLTLILDKYTKVMGKEESKILELSKKLKHYPMLGFKGGLESFCQTLLKGLESMPNVSVLNNSAITKLISDAKSDNNNITVEINHGKSTEKFDHVRLTGIPHRLGPLLREIDGHIADSLETIKANTVVLVNFYLPDKDVIPKKNRGFGYLVPESNPNKEKLLGVIFDSVIEQNLKNIENAQEMVSSDKKSYTKLTAMVGGYMYNDPATGEPVVPKDEQIIDAVRNTLERHLGVSPNDLDRGLWQVTPANKCLPKYNVGYMDWQTDMEKKILKLFNNKVSIGGMGFAIGPGIPDVFADGFQDALKLR</sequence>
<comment type="similarity">
    <text evidence="3 13">Belongs to the protoporphyrinogen/coproporphyrinogen oxidase family. Protoporphyrinogen oxidase subfamily.</text>
</comment>
<dbReference type="OrthoDB" id="438553at2759"/>
<evidence type="ECO:0000256" key="1">
    <source>
        <dbReference type="ARBA" id="ARBA00002600"/>
    </source>
</evidence>
<gene>
    <name evidence="14" type="ORF">AO440_002303</name>
</gene>
<dbReference type="PANTHER" id="PTHR42923">
    <property type="entry name" value="PROTOPORPHYRINOGEN OXIDASE"/>
    <property type="match status" value="1"/>
</dbReference>
<evidence type="ECO:0000256" key="4">
    <source>
        <dbReference type="ARBA" id="ARBA00012867"/>
    </source>
</evidence>
<dbReference type="SUPFAM" id="SSF54373">
    <property type="entry name" value="FAD-linked reductases, C-terminal domain"/>
    <property type="match status" value="1"/>
</dbReference>
<keyword evidence="8" id="KW-0496">Mitochondrion</keyword>
<evidence type="ECO:0000256" key="12">
    <source>
        <dbReference type="ARBA" id="ARBA00047554"/>
    </source>
</evidence>
<dbReference type="FunFam" id="3.50.50.60:FF:000276">
    <property type="entry name" value="Protoporphyrinogen oxidase"/>
    <property type="match status" value="1"/>
</dbReference>
<accession>A0A0W0CYL2</accession>
<comment type="cofactor">
    <cofactor evidence="13">
        <name>FAD</name>
        <dbReference type="ChEBI" id="CHEBI:57692"/>
    </cofactor>
    <text evidence="13">Binds 1 FAD per subunit.</text>
</comment>
<dbReference type="NCBIfam" id="TIGR00562">
    <property type="entry name" value="proto_IX_ox"/>
    <property type="match status" value="1"/>
</dbReference>
<keyword evidence="9 13" id="KW-0350">Heme biosynthesis</keyword>
<proteinExistence type="inferred from homology"/>
<evidence type="ECO:0000313" key="14">
    <source>
        <dbReference type="EMBL" id="KTB04674.1"/>
    </source>
</evidence>
<keyword evidence="6 13" id="KW-0274">FAD</keyword>
<evidence type="ECO:0000256" key="7">
    <source>
        <dbReference type="ARBA" id="ARBA00023002"/>
    </source>
</evidence>
<evidence type="ECO:0000256" key="2">
    <source>
        <dbReference type="ARBA" id="ARBA00005073"/>
    </source>
</evidence>
<dbReference type="InterPro" id="IPR036188">
    <property type="entry name" value="FAD/NAD-bd_sf"/>
</dbReference>
<dbReference type="PANTHER" id="PTHR42923:SF3">
    <property type="entry name" value="PROTOPORPHYRINOGEN OXIDASE"/>
    <property type="match status" value="1"/>
</dbReference>
<dbReference type="VEuPathDB" id="FungiDB:CAGL0H09504g"/>
<dbReference type="GO" id="GO:0005743">
    <property type="term" value="C:mitochondrial inner membrane"/>
    <property type="evidence" value="ECO:0007669"/>
    <property type="project" value="UniProtKB-SubCell"/>
</dbReference>
<reference evidence="14 15" key="1">
    <citation type="submission" date="2015-10" db="EMBL/GenBank/DDBJ databases">
        <title>Draft genomes sequences of Candida glabrata isolates 1A, 1B, 2A, 2B, 3A and 3B.</title>
        <authorList>
            <person name="Haavelsrud O.E."/>
            <person name="Gaustad P."/>
        </authorList>
    </citation>
    <scope>NUCLEOTIDE SEQUENCE [LARGE SCALE GENOMIC DNA]</scope>
    <source>
        <strain evidence="14">910700640</strain>
    </source>
</reference>